<keyword evidence="1" id="KW-1133">Transmembrane helix</keyword>
<reference evidence="2" key="1">
    <citation type="submission" date="2018-03" db="EMBL/GenBank/DDBJ databases">
        <authorList>
            <person name="Guldener U."/>
        </authorList>
    </citation>
    <scope>NUCLEOTIDE SEQUENCE</scope>
</reference>
<evidence type="ECO:0000313" key="3">
    <source>
        <dbReference type="Proteomes" id="UP001187734"/>
    </source>
</evidence>
<keyword evidence="3" id="KW-1185">Reference proteome</keyword>
<comment type="caution">
    <text evidence="2">The sequence shown here is derived from an EMBL/GenBank/DDBJ whole genome shotgun (WGS) entry which is preliminary data.</text>
</comment>
<keyword evidence="1" id="KW-0472">Membrane</keyword>
<dbReference type="AlphaFoldDB" id="A0AAE8MB05"/>
<evidence type="ECO:0000313" key="2">
    <source>
        <dbReference type="EMBL" id="SPJ79159.1"/>
    </source>
</evidence>
<dbReference type="EMBL" id="ONZP01000254">
    <property type="protein sequence ID" value="SPJ79159.1"/>
    <property type="molecule type" value="Genomic_DNA"/>
</dbReference>
<protein>
    <submittedName>
        <fullName evidence="2">Uncharacterized protein</fullName>
    </submittedName>
</protein>
<feature type="transmembrane region" description="Helical" evidence="1">
    <location>
        <begin position="6"/>
        <end position="32"/>
    </location>
</feature>
<gene>
    <name evidence="2" type="ORF">FTOL_07550</name>
</gene>
<evidence type="ECO:0000256" key="1">
    <source>
        <dbReference type="SAM" id="Phobius"/>
    </source>
</evidence>
<keyword evidence="1" id="KW-0812">Transmembrane</keyword>
<dbReference type="Proteomes" id="UP001187734">
    <property type="component" value="Unassembled WGS sequence"/>
</dbReference>
<name>A0AAE8MB05_9HYPO</name>
<organism evidence="2 3">
    <name type="scientific">Fusarium torulosum</name>
    <dbReference type="NCBI Taxonomy" id="33205"/>
    <lineage>
        <taxon>Eukaryota</taxon>
        <taxon>Fungi</taxon>
        <taxon>Dikarya</taxon>
        <taxon>Ascomycota</taxon>
        <taxon>Pezizomycotina</taxon>
        <taxon>Sordariomycetes</taxon>
        <taxon>Hypocreomycetidae</taxon>
        <taxon>Hypocreales</taxon>
        <taxon>Nectriaceae</taxon>
        <taxon>Fusarium</taxon>
    </lineage>
</organism>
<sequence>MADINLSVFYCIMFPTGLSLSVSIILLLISFYELRRLPRCPMGVINSLSWILCA</sequence>
<proteinExistence type="predicted"/>
<accession>A0AAE8MB05</accession>